<keyword evidence="1" id="KW-0175">Coiled coil</keyword>
<reference evidence="3" key="1">
    <citation type="submission" date="2021-03" db="EMBL/GenBank/DDBJ databases">
        <title>Draft genome sequence of rust myrtle Austropuccinia psidii MF-1, a brazilian biotype.</title>
        <authorList>
            <person name="Quecine M.C."/>
            <person name="Pachon D.M.R."/>
            <person name="Bonatelli M.L."/>
            <person name="Correr F.H."/>
            <person name="Franceschini L.M."/>
            <person name="Leite T.F."/>
            <person name="Margarido G.R.A."/>
            <person name="Almeida C.A."/>
            <person name="Ferrarezi J.A."/>
            <person name="Labate C.A."/>
        </authorList>
    </citation>
    <scope>NUCLEOTIDE SEQUENCE</scope>
    <source>
        <strain evidence="3">MF-1</strain>
    </source>
</reference>
<evidence type="ECO:0000313" key="4">
    <source>
        <dbReference type="Proteomes" id="UP000765509"/>
    </source>
</evidence>
<dbReference type="EMBL" id="AVOT02001939">
    <property type="protein sequence ID" value="MBW0468669.1"/>
    <property type="molecule type" value="Genomic_DNA"/>
</dbReference>
<organism evidence="3 4">
    <name type="scientific">Austropuccinia psidii MF-1</name>
    <dbReference type="NCBI Taxonomy" id="1389203"/>
    <lineage>
        <taxon>Eukaryota</taxon>
        <taxon>Fungi</taxon>
        <taxon>Dikarya</taxon>
        <taxon>Basidiomycota</taxon>
        <taxon>Pucciniomycotina</taxon>
        <taxon>Pucciniomycetes</taxon>
        <taxon>Pucciniales</taxon>
        <taxon>Sphaerophragmiaceae</taxon>
        <taxon>Austropuccinia</taxon>
    </lineage>
</organism>
<evidence type="ECO:0000256" key="2">
    <source>
        <dbReference type="SAM" id="MobiDB-lite"/>
    </source>
</evidence>
<feature type="coiled-coil region" evidence="1">
    <location>
        <begin position="88"/>
        <end position="115"/>
    </location>
</feature>
<proteinExistence type="predicted"/>
<comment type="caution">
    <text evidence="3">The sequence shown here is derived from an EMBL/GenBank/DDBJ whole genome shotgun (WGS) entry which is preliminary data.</text>
</comment>
<dbReference type="Proteomes" id="UP000765509">
    <property type="component" value="Unassembled WGS sequence"/>
</dbReference>
<dbReference type="AlphaFoldDB" id="A0A9Q3GIT7"/>
<feature type="compositionally biased region" description="Polar residues" evidence="2">
    <location>
        <begin position="7"/>
        <end position="21"/>
    </location>
</feature>
<protein>
    <submittedName>
        <fullName evidence="3">Uncharacterized protein</fullName>
    </submittedName>
</protein>
<feature type="region of interest" description="Disordered" evidence="2">
    <location>
        <begin position="1"/>
        <end position="26"/>
    </location>
</feature>
<sequence length="164" mass="18765">MGDSIRENSLQEPEIVSNTSNRIRHPATKNITPTQMEHSVVTPKSNIQSNALWLQMSKFEELTQERFATIQGNNVTLGELKASQNKIFKALQESYAKLSKASEEANKRLNQVLEEQHHCKRDRECLNLDIKKLLNVFQNIRLQPQGNVLDNSYHQGDIKPDSLL</sequence>
<evidence type="ECO:0000256" key="1">
    <source>
        <dbReference type="SAM" id="Coils"/>
    </source>
</evidence>
<keyword evidence="4" id="KW-1185">Reference proteome</keyword>
<gene>
    <name evidence="3" type="ORF">O181_008384</name>
</gene>
<evidence type="ECO:0000313" key="3">
    <source>
        <dbReference type="EMBL" id="MBW0468669.1"/>
    </source>
</evidence>
<name>A0A9Q3GIT7_9BASI</name>
<accession>A0A9Q3GIT7</accession>